<dbReference type="EMBL" id="JACEIB010000027">
    <property type="protein sequence ID" value="MBA2936120.1"/>
    <property type="molecule type" value="Genomic_DNA"/>
</dbReference>
<comment type="similarity">
    <text evidence="1">Belongs to the AHA1 family.</text>
</comment>
<dbReference type="SUPFAM" id="SSF55961">
    <property type="entry name" value="Bet v1-like"/>
    <property type="match status" value="1"/>
</dbReference>
<dbReference type="InterPro" id="IPR013538">
    <property type="entry name" value="ASHA1/2-like_C"/>
</dbReference>
<sequence>MDKPDLVYIAFIATDVEKLWRLLTSEADSPFWFFGCRIEIGGAAGGPYRVLGPDGALAVDGEILAIEPPHRLRILWRMPGNPLGEGRQNEIQYRIEPATEGVVKLSVSEFHHLPVPDAWQEAGREGWSKILSALKTLCETGRPLPLAMGEQP</sequence>
<keyword evidence="4" id="KW-1185">Reference proteome</keyword>
<dbReference type="Proteomes" id="UP000570166">
    <property type="component" value="Unassembled WGS sequence"/>
</dbReference>
<accession>A0A838LB80</accession>
<dbReference type="InterPro" id="IPR023393">
    <property type="entry name" value="START-like_dom_sf"/>
</dbReference>
<gene>
    <name evidence="3" type="ORF">HZF05_18715</name>
</gene>
<dbReference type="Pfam" id="PF08327">
    <property type="entry name" value="AHSA1"/>
    <property type="match status" value="1"/>
</dbReference>
<dbReference type="RefSeq" id="WP_160364005.1">
    <property type="nucleotide sequence ID" value="NZ_JACEIB010000027.1"/>
</dbReference>
<comment type="caution">
    <text evidence="3">The sequence shown here is derived from an EMBL/GenBank/DDBJ whole genome shotgun (WGS) entry which is preliminary data.</text>
</comment>
<reference evidence="3 4" key="1">
    <citation type="submission" date="2020-07" db="EMBL/GenBank/DDBJ databases">
        <authorList>
            <person name="Sun Q."/>
        </authorList>
    </citation>
    <scope>NUCLEOTIDE SEQUENCE [LARGE SCALE GENOMIC DNA]</scope>
    <source>
        <strain evidence="3 4">CGMCC 1.13654</strain>
    </source>
</reference>
<organism evidence="3 4">
    <name type="scientific">Sphingomonas chungangi</name>
    <dbReference type="NCBI Taxonomy" id="2683589"/>
    <lineage>
        <taxon>Bacteria</taxon>
        <taxon>Pseudomonadati</taxon>
        <taxon>Pseudomonadota</taxon>
        <taxon>Alphaproteobacteria</taxon>
        <taxon>Sphingomonadales</taxon>
        <taxon>Sphingomonadaceae</taxon>
        <taxon>Sphingomonas</taxon>
    </lineage>
</organism>
<evidence type="ECO:0000313" key="3">
    <source>
        <dbReference type="EMBL" id="MBA2936120.1"/>
    </source>
</evidence>
<name>A0A838LB80_9SPHN</name>
<evidence type="ECO:0000256" key="1">
    <source>
        <dbReference type="ARBA" id="ARBA00006817"/>
    </source>
</evidence>
<protein>
    <submittedName>
        <fullName evidence="3">SRPBCC domain-containing protein</fullName>
    </submittedName>
</protein>
<evidence type="ECO:0000313" key="4">
    <source>
        <dbReference type="Proteomes" id="UP000570166"/>
    </source>
</evidence>
<dbReference type="Gene3D" id="3.30.530.20">
    <property type="match status" value="1"/>
</dbReference>
<dbReference type="AlphaFoldDB" id="A0A838LB80"/>
<proteinExistence type="inferred from homology"/>
<feature type="domain" description="Activator of Hsp90 ATPase homologue 1/2-like C-terminal" evidence="2">
    <location>
        <begin position="14"/>
        <end position="138"/>
    </location>
</feature>
<evidence type="ECO:0000259" key="2">
    <source>
        <dbReference type="Pfam" id="PF08327"/>
    </source>
</evidence>